<accession>A0A6A6J6G9</accession>
<evidence type="ECO:0000313" key="7">
    <source>
        <dbReference type="EMBL" id="KAF2271992.1"/>
    </source>
</evidence>
<dbReference type="PANTHER" id="PTHR16932:SF18">
    <property type="entry name" value="INTERFERON, ALPHA-INDUCIBLE PROTEIN 27-LIKE 2"/>
    <property type="match status" value="1"/>
</dbReference>
<dbReference type="Gene3D" id="6.10.110.10">
    <property type="match status" value="1"/>
</dbReference>
<dbReference type="OrthoDB" id="3794528at2759"/>
<evidence type="ECO:0000313" key="8">
    <source>
        <dbReference type="Proteomes" id="UP000800097"/>
    </source>
</evidence>
<keyword evidence="3" id="KW-0812">Transmembrane</keyword>
<dbReference type="Proteomes" id="UP000800097">
    <property type="component" value="Unassembled WGS sequence"/>
</dbReference>
<gene>
    <name evidence="7" type="ORF">EI97DRAFT_239297</name>
</gene>
<dbReference type="PANTHER" id="PTHR16932">
    <property type="entry name" value="INTERFERON ALPHA-INDUCIBLE PROTEIN 27"/>
    <property type="match status" value="1"/>
</dbReference>
<evidence type="ECO:0000256" key="1">
    <source>
        <dbReference type="ARBA" id="ARBA00004141"/>
    </source>
</evidence>
<dbReference type="AlphaFoldDB" id="A0A6A6J6G9"/>
<keyword evidence="8" id="KW-1185">Reference proteome</keyword>
<evidence type="ECO:0000256" key="3">
    <source>
        <dbReference type="ARBA" id="ARBA00022692"/>
    </source>
</evidence>
<dbReference type="GeneID" id="54547209"/>
<comment type="similarity">
    <text evidence="2">Belongs to the IFI6/IFI27 family.</text>
</comment>
<evidence type="ECO:0000256" key="5">
    <source>
        <dbReference type="ARBA" id="ARBA00023136"/>
    </source>
</evidence>
<name>A0A6A6J6G9_WESOR</name>
<dbReference type="InterPro" id="IPR009311">
    <property type="entry name" value="IFI6/IFI27-like"/>
</dbReference>
<dbReference type="EMBL" id="ML986529">
    <property type="protein sequence ID" value="KAF2271992.1"/>
    <property type="molecule type" value="Genomic_DNA"/>
</dbReference>
<evidence type="ECO:0000256" key="2">
    <source>
        <dbReference type="ARBA" id="ARBA00007262"/>
    </source>
</evidence>
<dbReference type="InterPro" id="IPR038213">
    <property type="entry name" value="IFI6/IFI27-like_sf"/>
</dbReference>
<feature type="compositionally biased region" description="Basic and acidic residues" evidence="6">
    <location>
        <begin position="235"/>
        <end position="267"/>
    </location>
</feature>
<protein>
    <submittedName>
        <fullName evidence="7">Uncharacterized protein</fullName>
    </submittedName>
</protein>
<keyword evidence="4" id="KW-1133">Transmembrane helix</keyword>
<comment type="subcellular location">
    <subcellularLocation>
        <location evidence="1">Membrane</location>
        <topology evidence="1">Multi-pass membrane protein</topology>
    </subcellularLocation>
</comment>
<evidence type="ECO:0000256" key="4">
    <source>
        <dbReference type="ARBA" id="ARBA00022989"/>
    </source>
</evidence>
<reference evidence="7" key="1">
    <citation type="journal article" date="2020" name="Stud. Mycol.">
        <title>101 Dothideomycetes genomes: a test case for predicting lifestyles and emergence of pathogens.</title>
        <authorList>
            <person name="Haridas S."/>
            <person name="Albert R."/>
            <person name="Binder M."/>
            <person name="Bloem J."/>
            <person name="Labutti K."/>
            <person name="Salamov A."/>
            <person name="Andreopoulos B."/>
            <person name="Baker S."/>
            <person name="Barry K."/>
            <person name="Bills G."/>
            <person name="Bluhm B."/>
            <person name="Cannon C."/>
            <person name="Castanera R."/>
            <person name="Culley D."/>
            <person name="Daum C."/>
            <person name="Ezra D."/>
            <person name="Gonzalez J."/>
            <person name="Henrissat B."/>
            <person name="Kuo A."/>
            <person name="Liang C."/>
            <person name="Lipzen A."/>
            <person name="Lutzoni F."/>
            <person name="Magnuson J."/>
            <person name="Mondo S."/>
            <person name="Nolan M."/>
            <person name="Ohm R."/>
            <person name="Pangilinan J."/>
            <person name="Park H.-J."/>
            <person name="Ramirez L."/>
            <person name="Alfaro M."/>
            <person name="Sun H."/>
            <person name="Tritt A."/>
            <person name="Yoshinaga Y."/>
            <person name="Zwiers L.-H."/>
            <person name="Turgeon B."/>
            <person name="Goodwin S."/>
            <person name="Spatafora J."/>
            <person name="Crous P."/>
            <person name="Grigoriev I."/>
        </authorList>
    </citation>
    <scope>NUCLEOTIDE SEQUENCE</scope>
    <source>
        <strain evidence="7">CBS 379.55</strain>
    </source>
</reference>
<proteinExistence type="inferred from homology"/>
<organism evidence="7 8">
    <name type="scientific">Westerdykella ornata</name>
    <dbReference type="NCBI Taxonomy" id="318751"/>
    <lineage>
        <taxon>Eukaryota</taxon>
        <taxon>Fungi</taxon>
        <taxon>Dikarya</taxon>
        <taxon>Ascomycota</taxon>
        <taxon>Pezizomycotina</taxon>
        <taxon>Dothideomycetes</taxon>
        <taxon>Pleosporomycetidae</taxon>
        <taxon>Pleosporales</taxon>
        <taxon>Sporormiaceae</taxon>
        <taxon>Westerdykella</taxon>
    </lineage>
</organism>
<evidence type="ECO:0000256" key="6">
    <source>
        <dbReference type="SAM" id="MobiDB-lite"/>
    </source>
</evidence>
<sequence>MTLCLLQGSGAKLTFVIPLSLEYLHFHSTKFQYLPFSSIPNPFRYRLRTALSTPTFEKLTKAFMGNAYNVLSGIGQEMGKRAGTAAREQLGALGEEVGKRAGPVTAEAWNHLATFGQDAGKHVGSAAQKAQDWIVEHLREAAAIAASIVAPPVAAGLAGPIIGAAGFGSGGVVAGSMAAGIQSSIGNVAAGSAFAFLQSAGAGGAAAGTLFWSVFGATSAAAWGATAPGLSAAAREGRSEGESRDGEPDDEGAGKKEDQKGSEHGEEMENVIMKH</sequence>
<dbReference type="RefSeq" id="XP_033649531.1">
    <property type="nucleotide sequence ID" value="XM_033794034.1"/>
</dbReference>
<dbReference type="GO" id="GO:0016020">
    <property type="term" value="C:membrane"/>
    <property type="evidence" value="ECO:0007669"/>
    <property type="project" value="UniProtKB-SubCell"/>
</dbReference>
<feature type="region of interest" description="Disordered" evidence="6">
    <location>
        <begin position="229"/>
        <end position="275"/>
    </location>
</feature>
<dbReference type="Pfam" id="PF06140">
    <property type="entry name" value="Ifi-6-16"/>
    <property type="match status" value="1"/>
</dbReference>
<keyword evidence="5" id="KW-0472">Membrane</keyword>